<dbReference type="Gene3D" id="3.90.1530.30">
    <property type="match status" value="1"/>
</dbReference>
<reference evidence="2" key="1">
    <citation type="submission" date="2017-08" db="EMBL/GenBank/DDBJ databases">
        <authorList>
            <person name="Imhoff J.F."/>
            <person name="Rahn T."/>
            <person name="Kuenzel S."/>
            <person name="Neulinger S.C."/>
        </authorList>
    </citation>
    <scope>NUCLEOTIDE SEQUENCE</scope>
    <source>
        <strain evidence="2">DSM 9154</strain>
    </source>
</reference>
<dbReference type="SUPFAM" id="SSF110849">
    <property type="entry name" value="ParB/Sulfiredoxin"/>
    <property type="match status" value="1"/>
</dbReference>
<proteinExistence type="predicted"/>
<gene>
    <name evidence="2" type="ORF">CKO21_09325</name>
</gene>
<comment type="caution">
    <text evidence="2">The sequence shown here is derived from an EMBL/GenBank/DDBJ whole genome shotgun (WGS) entry which is preliminary data.</text>
</comment>
<dbReference type="SMART" id="SM00470">
    <property type="entry name" value="ParB"/>
    <property type="match status" value="1"/>
</dbReference>
<evidence type="ECO:0000313" key="3">
    <source>
        <dbReference type="Proteomes" id="UP000778970"/>
    </source>
</evidence>
<sequence>MQRTIRVPIADVYVPAKRRKTLDDARIEALAEEILQDGMKTPIMVRADKARWVLVEGLHRLEAQRALGESEIEAFHVQPRQH</sequence>
<reference evidence="2" key="2">
    <citation type="journal article" date="2020" name="Microorganisms">
        <title>Osmotic Adaptation and Compatible Solute Biosynthesis of Phototrophic Bacteria as Revealed from Genome Analyses.</title>
        <authorList>
            <person name="Imhoff J.F."/>
            <person name="Rahn T."/>
            <person name="Kunzel S."/>
            <person name="Keller A."/>
            <person name="Neulinger S.C."/>
        </authorList>
    </citation>
    <scope>NUCLEOTIDE SEQUENCE</scope>
    <source>
        <strain evidence="2">DSM 9154</strain>
    </source>
</reference>
<dbReference type="InterPro" id="IPR003115">
    <property type="entry name" value="ParB_N"/>
</dbReference>
<dbReference type="InterPro" id="IPR036086">
    <property type="entry name" value="ParB/Sulfiredoxin_sf"/>
</dbReference>
<dbReference type="Proteomes" id="UP000778970">
    <property type="component" value="Unassembled WGS sequence"/>
</dbReference>
<dbReference type="AlphaFoldDB" id="A0A934QIL1"/>
<dbReference type="Pfam" id="PF02195">
    <property type="entry name" value="ParB_N"/>
    <property type="match status" value="1"/>
</dbReference>
<dbReference type="RefSeq" id="WP_027289888.1">
    <property type="nucleotide sequence ID" value="NZ_NRRE01000025.1"/>
</dbReference>
<evidence type="ECO:0000259" key="1">
    <source>
        <dbReference type="SMART" id="SM00470"/>
    </source>
</evidence>
<evidence type="ECO:0000313" key="2">
    <source>
        <dbReference type="EMBL" id="MBK1697447.1"/>
    </source>
</evidence>
<feature type="domain" description="ParB-like N-terminal" evidence="1">
    <location>
        <begin position="5"/>
        <end position="80"/>
    </location>
</feature>
<organism evidence="2 3">
    <name type="scientific">Rhodovibrio salinarum</name>
    <dbReference type="NCBI Taxonomy" id="1087"/>
    <lineage>
        <taxon>Bacteria</taxon>
        <taxon>Pseudomonadati</taxon>
        <taxon>Pseudomonadota</taxon>
        <taxon>Alphaproteobacteria</taxon>
        <taxon>Rhodospirillales</taxon>
        <taxon>Rhodovibrionaceae</taxon>
        <taxon>Rhodovibrio</taxon>
    </lineage>
</organism>
<keyword evidence="3" id="KW-1185">Reference proteome</keyword>
<protein>
    <submittedName>
        <fullName evidence="2">Chromosome partitioning protein ParB</fullName>
    </submittedName>
</protein>
<dbReference type="EMBL" id="NRRE01000025">
    <property type="protein sequence ID" value="MBK1697447.1"/>
    <property type="molecule type" value="Genomic_DNA"/>
</dbReference>
<name>A0A934QIL1_9PROT</name>
<accession>A0A934QIL1</accession>